<evidence type="ECO:0000313" key="2">
    <source>
        <dbReference type="Proteomes" id="UP001596388"/>
    </source>
</evidence>
<evidence type="ECO:0000313" key="1">
    <source>
        <dbReference type="EMBL" id="MFC7098854.1"/>
    </source>
</evidence>
<reference evidence="1 2" key="1">
    <citation type="journal article" date="2019" name="Int. J. Syst. Evol. Microbiol.">
        <title>The Global Catalogue of Microorganisms (GCM) 10K type strain sequencing project: providing services to taxonomists for standard genome sequencing and annotation.</title>
        <authorList>
            <consortium name="The Broad Institute Genomics Platform"/>
            <consortium name="The Broad Institute Genome Sequencing Center for Infectious Disease"/>
            <person name="Wu L."/>
            <person name="Ma J."/>
        </authorList>
    </citation>
    <scope>NUCLEOTIDE SEQUENCE [LARGE SCALE GENOMIC DNA]</scope>
    <source>
        <strain evidence="1 2">DT55</strain>
    </source>
</reference>
<dbReference type="Gene3D" id="2.60.40.10">
    <property type="entry name" value="Immunoglobulins"/>
    <property type="match status" value="2"/>
</dbReference>
<name>A0ABD5X4X5_9EURY</name>
<dbReference type="RefSeq" id="WP_276239586.1">
    <property type="nucleotide sequence ID" value="NZ_CP119990.1"/>
</dbReference>
<protein>
    <recommendedName>
        <fullName evidence="3">CARDB protein</fullName>
    </recommendedName>
</protein>
<proteinExistence type="predicted"/>
<gene>
    <name evidence="1" type="ORF">ACFQKD_16235</name>
</gene>
<dbReference type="GeneID" id="79271557"/>
<keyword evidence="2" id="KW-1185">Reference proteome</keyword>
<evidence type="ECO:0008006" key="3">
    <source>
        <dbReference type="Google" id="ProtNLM"/>
    </source>
</evidence>
<dbReference type="EMBL" id="JBHTAG010000004">
    <property type="protein sequence ID" value="MFC7098854.1"/>
    <property type="molecule type" value="Genomic_DNA"/>
</dbReference>
<dbReference type="InterPro" id="IPR013783">
    <property type="entry name" value="Ig-like_fold"/>
</dbReference>
<organism evidence="1 2">
    <name type="scientific">Halobaculum marinum</name>
    <dbReference type="NCBI Taxonomy" id="3031996"/>
    <lineage>
        <taxon>Archaea</taxon>
        <taxon>Methanobacteriati</taxon>
        <taxon>Methanobacteriota</taxon>
        <taxon>Stenosarchaea group</taxon>
        <taxon>Halobacteria</taxon>
        <taxon>Halobacteriales</taxon>
        <taxon>Haloferacaceae</taxon>
        <taxon>Halobaculum</taxon>
    </lineage>
</organism>
<dbReference type="Proteomes" id="UP001596388">
    <property type="component" value="Unassembled WGS sequence"/>
</dbReference>
<sequence>MKADADTRRLVIAFSALLILAPLAGCGAAIEATGLDSGPTVSDVRLEEYENRPILAFNYTVDDYSDALLEGPSGQVIQEAKLEPDQEIAAFSLTDPRPGNYTVILQQGGETQSKTTVSYEGSSAEVTSTEATWSGNTLQRVSVTVTNGGDLPVQISEAVVSARDSEMQSSPYAWVMPGETQTFSVTPSFGEVSIDSAGEVRGAVTLSTSADDLSGSFTKTFEGPDLAITNVEPVWDGGSLQSARVTVENQGDLTAKAWAGIQKGDEVLASTYNESISPGQSVEYEITHYSGTVYEPDTSGEIQLQAIVNSPSGFTTQEFTQQVASASLNIDSFTPVWENGQLVSATFTVSNEGDVATDFSVSLMVNGQEVQEGSTSQSLAGGATEEYELTDGTWGTSSALFTTDGGEETVKLELTGAGDPVTASSSREFTGPDARLNSVDVTAYGNYNSDTSDLSSLTLEVQNTGDSVLVYDSVEYEIDGVSATESLSFDAEIDPGASKTEYLYPDLTVTPGDHELTIKFIHDGEVIDTETASVTISG</sequence>
<dbReference type="AlphaFoldDB" id="A0ABD5X4X5"/>
<comment type="caution">
    <text evidence="1">The sequence shown here is derived from an EMBL/GenBank/DDBJ whole genome shotgun (WGS) entry which is preliminary data.</text>
</comment>
<accession>A0ABD5X4X5</accession>